<keyword evidence="3" id="KW-0255">Endonuclease</keyword>
<accession>A0A7Y9YCI1</accession>
<dbReference type="InterPro" id="IPR000305">
    <property type="entry name" value="GIY-YIG_endonuc"/>
</dbReference>
<gene>
    <name evidence="3" type="ORF">BKA05_001178</name>
</gene>
<dbReference type="Pfam" id="PF01541">
    <property type="entry name" value="GIY-YIG"/>
    <property type="match status" value="1"/>
</dbReference>
<proteinExistence type="inferred from homology"/>
<keyword evidence="4" id="KW-1185">Reference proteome</keyword>
<evidence type="ECO:0000256" key="1">
    <source>
        <dbReference type="ARBA" id="ARBA00007435"/>
    </source>
</evidence>
<organism evidence="3 4">
    <name type="scientific">Nocardioides marinus</name>
    <dbReference type="NCBI Taxonomy" id="374514"/>
    <lineage>
        <taxon>Bacteria</taxon>
        <taxon>Bacillati</taxon>
        <taxon>Actinomycetota</taxon>
        <taxon>Actinomycetes</taxon>
        <taxon>Propionibacteriales</taxon>
        <taxon>Nocardioidaceae</taxon>
        <taxon>Nocardioides</taxon>
    </lineage>
</organism>
<protein>
    <submittedName>
        <fullName evidence="3">Putative endonuclease</fullName>
    </submittedName>
</protein>
<dbReference type="EMBL" id="JACBZI010000001">
    <property type="protein sequence ID" value="NYI09663.1"/>
    <property type="molecule type" value="Genomic_DNA"/>
</dbReference>
<dbReference type="Gene3D" id="3.40.1440.10">
    <property type="entry name" value="GIY-YIG endonuclease"/>
    <property type="match status" value="1"/>
</dbReference>
<dbReference type="CDD" id="cd10456">
    <property type="entry name" value="GIY-YIG_UPF0213"/>
    <property type="match status" value="1"/>
</dbReference>
<dbReference type="InterPro" id="IPR035901">
    <property type="entry name" value="GIY-YIG_endonuc_sf"/>
</dbReference>
<evidence type="ECO:0000313" key="4">
    <source>
        <dbReference type="Proteomes" id="UP000537326"/>
    </source>
</evidence>
<dbReference type="AlphaFoldDB" id="A0A7Y9YCI1"/>
<keyword evidence="3" id="KW-0540">Nuclease</keyword>
<evidence type="ECO:0000313" key="3">
    <source>
        <dbReference type="EMBL" id="NYI09663.1"/>
    </source>
</evidence>
<keyword evidence="3" id="KW-0378">Hydrolase</keyword>
<reference evidence="3 4" key="1">
    <citation type="submission" date="2020-07" db="EMBL/GenBank/DDBJ databases">
        <title>Sequencing the genomes of 1000 actinobacteria strains.</title>
        <authorList>
            <person name="Klenk H.-P."/>
        </authorList>
    </citation>
    <scope>NUCLEOTIDE SEQUENCE [LARGE SCALE GENOMIC DNA]</scope>
    <source>
        <strain evidence="3 4">DSM 18248</strain>
    </source>
</reference>
<comment type="caution">
    <text evidence="3">The sequence shown here is derived from an EMBL/GenBank/DDBJ whole genome shotgun (WGS) entry which is preliminary data.</text>
</comment>
<dbReference type="PANTHER" id="PTHR34477">
    <property type="entry name" value="UPF0213 PROTEIN YHBQ"/>
    <property type="match status" value="1"/>
</dbReference>
<sequence>MAWTYILECADGSYYVGSTTHLDLRVSQHQRGEGATYTQSRRPVRLAWAGEFERIDEAFAFEKQVQRWGRAKRQALIDGRWDDLPGLARGRDLPPT</sequence>
<dbReference type="RefSeq" id="WP_179530601.1">
    <property type="nucleotide sequence ID" value="NZ_BAAAPP010000012.1"/>
</dbReference>
<comment type="similarity">
    <text evidence="1">Belongs to the UPF0213 family.</text>
</comment>
<name>A0A7Y9YCI1_9ACTN</name>
<dbReference type="PANTHER" id="PTHR34477:SF1">
    <property type="entry name" value="UPF0213 PROTEIN YHBQ"/>
    <property type="match status" value="1"/>
</dbReference>
<dbReference type="PROSITE" id="PS50164">
    <property type="entry name" value="GIY_YIG"/>
    <property type="match status" value="1"/>
</dbReference>
<dbReference type="InterPro" id="IPR050190">
    <property type="entry name" value="UPF0213_domain"/>
</dbReference>
<dbReference type="Proteomes" id="UP000537326">
    <property type="component" value="Unassembled WGS sequence"/>
</dbReference>
<feature type="domain" description="GIY-YIG" evidence="2">
    <location>
        <begin position="1"/>
        <end position="76"/>
    </location>
</feature>
<evidence type="ECO:0000259" key="2">
    <source>
        <dbReference type="PROSITE" id="PS50164"/>
    </source>
</evidence>
<dbReference type="SUPFAM" id="SSF82771">
    <property type="entry name" value="GIY-YIG endonuclease"/>
    <property type="match status" value="1"/>
</dbReference>
<dbReference type="GO" id="GO:0004519">
    <property type="term" value="F:endonuclease activity"/>
    <property type="evidence" value="ECO:0007669"/>
    <property type="project" value="UniProtKB-KW"/>
</dbReference>